<dbReference type="PANTHER" id="PTHR22683">
    <property type="entry name" value="SPORULATION PROTEIN RELATED"/>
    <property type="match status" value="1"/>
</dbReference>
<sequence length="430" mass="48617">MFFEIASSIVMGGVVGYTFLLQSGSTNDAAKIQRIAVNAGLVVKEKKETRTIQLLRKTSYAWGTEYAYRLPLGLSFSDFQKKQDHLQDGLNNKRSLTDISLKDLKTINWRSSVPEQIRQILAKKKTQKEIFLSYDGVLKIKVYNEPLVTNFGADESLFDENKGWEVVVGMSRTGKIIHDFERRPHMIAAGATGYGKSEFIKLLIAALTHNQPKNVRFNLIDLKGGLELGRFKEMKQVTDFGRNPSEAKDILKKIQKDMNQTLDDLFEKGFKDVKEAGQKERIFVVIDEAADIADDKACMAIVTDIARRGRAAGYRLIYATQYPTNETLPSQVRANIGARMCFRLETGAQSRAVLDEEGAEKLPEIEGRAIFRRVKNEIVQTPYIQRESIERIIQPHIVIKSREDDSNGEKPKTGAERRKHTLIVEETGLS</sequence>
<evidence type="ECO:0000259" key="5">
    <source>
        <dbReference type="PROSITE" id="PS50901"/>
    </source>
</evidence>
<proteinExistence type="predicted"/>
<dbReference type="RefSeq" id="WP_041114582.1">
    <property type="nucleotide sequence ID" value="NZ_JARLVI010000020.1"/>
</dbReference>
<feature type="compositionally biased region" description="Basic and acidic residues" evidence="4">
    <location>
        <begin position="400"/>
        <end position="416"/>
    </location>
</feature>
<dbReference type="Gene3D" id="3.40.50.300">
    <property type="entry name" value="P-loop containing nucleotide triphosphate hydrolases"/>
    <property type="match status" value="1"/>
</dbReference>
<keyword evidence="1 3" id="KW-0547">Nucleotide-binding</keyword>
<dbReference type="EMBL" id="JXLP01000029">
    <property type="protein sequence ID" value="KIL72962.1"/>
    <property type="molecule type" value="Genomic_DNA"/>
</dbReference>
<protein>
    <submittedName>
        <fullName evidence="6">Cell division protein FtsK</fullName>
    </submittedName>
</protein>
<evidence type="ECO:0000313" key="7">
    <source>
        <dbReference type="Proteomes" id="UP000031982"/>
    </source>
</evidence>
<dbReference type="Pfam" id="PF01580">
    <property type="entry name" value="FtsK_SpoIIIE"/>
    <property type="match status" value="1"/>
</dbReference>
<gene>
    <name evidence="6" type="ORF">SD77_3023</name>
</gene>
<dbReference type="InterPro" id="IPR002543">
    <property type="entry name" value="FtsK_dom"/>
</dbReference>
<keyword evidence="6" id="KW-0132">Cell division</keyword>
<dbReference type="InterPro" id="IPR050206">
    <property type="entry name" value="FtsK/SpoIIIE/SftA"/>
</dbReference>
<keyword evidence="7" id="KW-1185">Reference proteome</keyword>
<keyword evidence="2 3" id="KW-0067">ATP-binding</keyword>
<keyword evidence="6" id="KW-0131">Cell cycle</keyword>
<feature type="region of interest" description="Disordered" evidence="4">
    <location>
        <begin position="400"/>
        <end position="430"/>
    </location>
</feature>
<dbReference type="GO" id="GO:0051301">
    <property type="term" value="P:cell division"/>
    <property type="evidence" value="ECO:0007669"/>
    <property type="project" value="UniProtKB-KW"/>
</dbReference>
<evidence type="ECO:0000256" key="4">
    <source>
        <dbReference type="SAM" id="MobiDB-lite"/>
    </source>
</evidence>
<dbReference type="PROSITE" id="PS50901">
    <property type="entry name" value="FTSK"/>
    <property type="match status" value="1"/>
</dbReference>
<evidence type="ECO:0000313" key="6">
    <source>
        <dbReference type="EMBL" id="KIL72962.1"/>
    </source>
</evidence>
<feature type="binding site" evidence="3">
    <location>
        <begin position="190"/>
        <end position="197"/>
    </location>
    <ligand>
        <name>ATP</name>
        <dbReference type="ChEBI" id="CHEBI:30616"/>
    </ligand>
</feature>
<accession>A0ABR5AP03</accession>
<evidence type="ECO:0000256" key="1">
    <source>
        <dbReference type="ARBA" id="ARBA00022741"/>
    </source>
</evidence>
<name>A0ABR5AP03_BACBA</name>
<dbReference type="Proteomes" id="UP000031982">
    <property type="component" value="Unassembled WGS sequence"/>
</dbReference>
<dbReference type="PANTHER" id="PTHR22683:SF1">
    <property type="entry name" value="TYPE VII SECRETION SYSTEM PROTEIN ESSC"/>
    <property type="match status" value="1"/>
</dbReference>
<dbReference type="InterPro" id="IPR027417">
    <property type="entry name" value="P-loop_NTPase"/>
</dbReference>
<evidence type="ECO:0000256" key="3">
    <source>
        <dbReference type="PROSITE-ProRule" id="PRU00289"/>
    </source>
</evidence>
<evidence type="ECO:0000256" key="2">
    <source>
        <dbReference type="ARBA" id="ARBA00022840"/>
    </source>
</evidence>
<comment type="caution">
    <text evidence="6">The sequence shown here is derived from an EMBL/GenBank/DDBJ whole genome shotgun (WGS) entry which is preliminary data.</text>
</comment>
<organism evidence="6 7">
    <name type="scientific">Bacillus badius</name>
    <dbReference type="NCBI Taxonomy" id="1455"/>
    <lineage>
        <taxon>Bacteria</taxon>
        <taxon>Bacillati</taxon>
        <taxon>Bacillota</taxon>
        <taxon>Bacilli</taxon>
        <taxon>Bacillales</taxon>
        <taxon>Bacillaceae</taxon>
        <taxon>Pseudobacillus</taxon>
    </lineage>
</organism>
<reference evidence="6 7" key="1">
    <citation type="submission" date="2015-01" db="EMBL/GenBank/DDBJ databases">
        <title>Genome Assembly of Bacillus badius MTCC 1458.</title>
        <authorList>
            <person name="Verma A."/>
            <person name="Khatri I."/>
            <person name="Mual P."/>
            <person name="Subramanian S."/>
            <person name="Krishnamurthi S."/>
        </authorList>
    </citation>
    <scope>NUCLEOTIDE SEQUENCE [LARGE SCALE GENOMIC DNA]</scope>
    <source>
        <strain evidence="6 7">MTCC 1458</strain>
    </source>
</reference>
<dbReference type="SUPFAM" id="SSF52540">
    <property type="entry name" value="P-loop containing nucleoside triphosphate hydrolases"/>
    <property type="match status" value="1"/>
</dbReference>
<feature type="domain" description="FtsK" evidence="5">
    <location>
        <begin position="173"/>
        <end position="351"/>
    </location>
</feature>